<proteinExistence type="predicted"/>
<sequence length="109" mass="12600">MDSAALRPAAQQMVNQIDHKKSGDFLWWIQMMLGNGTPKRQMFDDMFVDKIQTEVDNFDNKCQLLIQKNGLKHELLIFWIATMKDTLEIQMKNVASQNGCPDIIEVIKT</sequence>
<evidence type="ECO:0000313" key="2">
    <source>
        <dbReference type="WBParaSite" id="Gr19_v10_g14207.t1"/>
    </source>
</evidence>
<protein>
    <submittedName>
        <fullName evidence="2">Uncharacterized protein</fullName>
    </submittedName>
</protein>
<keyword evidence="1" id="KW-1185">Reference proteome</keyword>
<dbReference type="Proteomes" id="UP000887572">
    <property type="component" value="Unplaced"/>
</dbReference>
<evidence type="ECO:0000313" key="1">
    <source>
        <dbReference type="Proteomes" id="UP000887572"/>
    </source>
</evidence>
<reference evidence="2" key="1">
    <citation type="submission" date="2022-11" db="UniProtKB">
        <authorList>
            <consortium name="WormBaseParasite"/>
        </authorList>
    </citation>
    <scope>IDENTIFICATION</scope>
</reference>
<dbReference type="WBParaSite" id="Gr19_v10_g14207.t1">
    <property type="protein sequence ID" value="Gr19_v10_g14207.t1"/>
    <property type="gene ID" value="Gr19_v10_g14207"/>
</dbReference>
<accession>A0A914H8G4</accession>
<name>A0A914H8G4_GLORO</name>
<dbReference type="AlphaFoldDB" id="A0A914H8G4"/>
<organism evidence="1 2">
    <name type="scientific">Globodera rostochiensis</name>
    <name type="common">Golden nematode worm</name>
    <name type="synonym">Heterodera rostochiensis</name>
    <dbReference type="NCBI Taxonomy" id="31243"/>
    <lineage>
        <taxon>Eukaryota</taxon>
        <taxon>Metazoa</taxon>
        <taxon>Ecdysozoa</taxon>
        <taxon>Nematoda</taxon>
        <taxon>Chromadorea</taxon>
        <taxon>Rhabditida</taxon>
        <taxon>Tylenchina</taxon>
        <taxon>Tylenchomorpha</taxon>
        <taxon>Tylenchoidea</taxon>
        <taxon>Heteroderidae</taxon>
        <taxon>Heteroderinae</taxon>
        <taxon>Globodera</taxon>
    </lineage>
</organism>